<proteinExistence type="predicted"/>
<gene>
    <name evidence="2" type="ORF">psyc5s11_00520</name>
</gene>
<feature type="transmembrane region" description="Helical" evidence="1">
    <location>
        <begin position="39"/>
        <end position="60"/>
    </location>
</feature>
<dbReference type="RefSeq" id="WP_224035704.1">
    <property type="nucleotide sequence ID" value="NZ_AP024849.1"/>
</dbReference>
<name>A0ABM7SWD4_9CLOT</name>
<evidence type="ECO:0000256" key="1">
    <source>
        <dbReference type="SAM" id="Phobius"/>
    </source>
</evidence>
<sequence length="200" mass="23068">MFQAYEIMFAIGAIGIIISCIFLLIAVIKSARKLKIISIISTAIFVIIFSMGISLGYYYYENSKDVMSKDNDNQLEPKIISGPSEDPIVITEKTFFDDNNYYYSEFQIKNNTNIEISKISFHILFTDKYIQPGSVYDQHIFLLDSVIPPNKTVTKDCIWKKNYIKQELLNSNAKLTEIQNIVCYVNVNNEQKRLELSDLK</sequence>
<feature type="transmembrane region" description="Helical" evidence="1">
    <location>
        <begin position="6"/>
        <end position="27"/>
    </location>
</feature>
<evidence type="ECO:0000313" key="2">
    <source>
        <dbReference type="EMBL" id="BCZ43985.1"/>
    </source>
</evidence>
<reference evidence="3" key="1">
    <citation type="submission" date="2021-07" db="EMBL/GenBank/DDBJ databases">
        <title>Complete genome sequencing of a Clostridium isolate.</title>
        <authorList>
            <person name="Ueki A."/>
            <person name="Tonouchi A."/>
        </authorList>
    </citation>
    <scope>NUCLEOTIDE SEQUENCE [LARGE SCALE GENOMIC DNA]</scope>
    <source>
        <strain evidence="3">C5S11</strain>
    </source>
</reference>
<keyword evidence="1" id="KW-0472">Membrane</keyword>
<keyword evidence="3" id="KW-1185">Reference proteome</keyword>
<organism evidence="2 3">
    <name type="scientific">Clostridium gelidum</name>
    <dbReference type="NCBI Taxonomy" id="704125"/>
    <lineage>
        <taxon>Bacteria</taxon>
        <taxon>Bacillati</taxon>
        <taxon>Bacillota</taxon>
        <taxon>Clostridia</taxon>
        <taxon>Eubacteriales</taxon>
        <taxon>Clostridiaceae</taxon>
        <taxon>Clostridium</taxon>
    </lineage>
</organism>
<evidence type="ECO:0000313" key="3">
    <source>
        <dbReference type="Proteomes" id="UP000824633"/>
    </source>
</evidence>
<dbReference type="EMBL" id="AP024849">
    <property type="protein sequence ID" value="BCZ43985.1"/>
    <property type="molecule type" value="Genomic_DNA"/>
</dbReference>
<evidence type="ECO:0008006" key="4">
    <source>
        <dbReference type="Google" id="ProtNLM"/>
    </source>
</evidence>
<protein>
    <recommendedName>
        <fullName evidence="4">DUF2393 domain-containing protein</fullName>
    </recommendedName>
</protein>
<dbReference type="Proteomes" id="UP000824633">
    <property type="component" value="Chromosome"/>
</dbReference>
<accession>A0ABM7SWD4</accession>
<keyword evidence="1" id="KW-1133">Transmembrane helix</keyword>
<keyword evidence="1" id="KW-0812">Transmembrane</keyword>